<protein>
    <recommendedName>
        <fullName evidence="1">peptidyl-tRNA hydrolase</fullName>
        <ecNumber evidence="1">3.1.1.29</ecNumber>
    </recommendedName>
</protein>
<dbReference type="PANTHER" id="PTHR12649">
    <property type="entry name" value="PEPTIDYL-TRNA HYDROLASE 2"/>
    <property type="match status" value="1"/>
</dbReference>
<dbReference type="Gene3D" id="3.40.1490.10">
    <property type="entry name" value="Bit1"/>
    <property type="match status" value="1"/>
</dbReference>
<comment type="similarity">
    <text evidence="3">Belongs to the PTH2 family.</text>
</comment>
<feature type="region of interest" description="Disordered" evidence="5">
    <location>
        <begin position="42"/>
        <end position="66"/>
    </location>
</feature>
<comment type="caution">
    <text evidence="7">The sequence shown here is derived from an EMBL/GenBank/DDBJ whole genome shotgun (WGS) entry which is preliminary data.</text>
</comment>
<keyword evidence="8" id="KW-1185">Reference proteome</keyword>
<dbReference type="GO" id="GO:0005829">
    <property type="term" value="C:cytosol"/>
    <property type="evidence" value="ECO:0007669"/>
    <property type="project" value="TreeGrafter"/>
</dbReference>
<evidence type="ECO:0000313" key="8">
    <source>
        <dbReference type="Proteomes" id="UP001221142"/>
    </source>
</evidence>
<evidence type="ECO:0000256" key="4">
    <source>
        <dbReference type="ARBA" id="ARBA00048707"/>
    </source>
</evidence>
<evidence type="ECO:0000256" key="2">
    <source>
        <dbReference type="ARBA" id="ARBA00022801"/>
    </source>
</evidence>
<reference evidence="7" key="1">
    <citation type="submission" date="2023-03" db="EMBL/GenBank/DDBJ databases">
        <title>Massive genome expansion in bonnet fungi (Mycena s.s.) driven by repeated elements and novel gene families across ecological guilds.</title>
        <authorList>
            <consortium name="Lawrence Berkeley National Laboratory"/>
            <person name="Harder C.B."/>
            <person name="Miyauchi S."/>
            <person name="Viragh M."/>
            <person name="Kuo A."/>
            <person name="Thoen E."/>
            <person name="Andreopoulos B."/>
            <person name="Lu D."/>
            <person name="Skrede I."/>
            <person name="Drula E."/>
            <person name="Henrissat B."/>
            <person name="Morin E."/>
            <person name="Kohler A."/>
            <person name="Barry K."/>
            <person name="LaButti K."/>
            <person name="Morin E."/>
            <person name="Salamov A."/>
            <person name="Lipzen A."/>
            <person name="Mereny Z."/>
            <person name="Hegedus B."/>
            <person name="Baldrian P."/>
            <person name="Stursova M."/>
            <person name="Weitz H."/>
            <person name="Taylor A."/>
            <person name="Grigoriev I.V."/>
            <person name="Nagy L.G."/>
            <person name="Martin F."/>
            <person name="Kauserud H."/>
        </authorList>
    </citation>
    <scope>NUCLEOTIDE SEQUENCE</scope>
    <source>
        <strain evidence="7">9284</strain>
    </source>
</reference>
<dbReference type="PANTHER" id="PTHR12649:SF11">
    <property type="entry name" value="PEPTIDYL-TRNA HYDROLASE 2, MITOCHONDRIAL"/>
    <property type="match status" value="1"/>
</dbReference>
<proteinExistence type="inferred from homology"/>
<dbReference type="AlphaFoldDB" id="A0AAD7BTZ9"/>
<evidence type="ECO:0000256" key="3">
    <source>
        <dbReference type="ARBA" id="ARBA00038050"/>
    </source>
</evidence>
<comment type="catalytic activity">
    <reaction evidence="4">
        <text>an N-acyl-L-alpha-aminoacyl-tRNA + H2O = an N-acyl-L-amino acid + a tRNA + H(+)</text>
        <dbReference type="Rhea" id="RHEA:54448"/>
        <dbReference type="Rhea" id="RHEA-COMP:10123"/>
        <dbReference type="Rhea" id="RHEA-COMP:13883"/>
        <dbReference type="ChEBI" id="CHEBI:15377"/>
        <dbReference type="ChEBI" id="CHEBI:15378"/>
        <dbReference type="ChEBI" id="CHEBI:59874"/>
        <dbReference type="ChEBI" id="CHEBI:78442"/>
        <dbReference type="ChEBI" id="CHEBI:138191"/>
        <dbReference type="EC" id="3.1.1.29"/>
    </reaction>
</comment>
<accession>A0AAD7BTZ9</accession>
<sequence length="193" mass="20318">MPVAFHFGHQSVMEPPSTLVAAVVVITSVSLGYLAARASSDTKIQTVEPAQPEPDSDSESDDDVDVSALKPADDCKLVLVVRTDLGMSTGKIAAQCSHATLACFKTLKGKNPALLQRWARTGYPTTTLRFPDNGDALETLQLLQAQAQSLNLCARSIKDAGRTQIEAGSTTVLGVAGPSLLVEQLTEGLVGLE</sequence>
<organism evidence="7 8">
    <name type="scientific">Roridomyces roridus</name>
    <dbReference type="NCBI Taxonomy" id="1738132"/>
    <lineage>
        <taxon>Eukaryota</taxon>
        <taxon>Fungi</taxon>
        <taxon>Dikarya</taxon>
        <taxon>Basidiomycota</taxon>
        <taxon>Agaricomycotina</taxon>
        <taxon>Agaricomycetes</taxon>
        <taxon>Agaricomycetidae</taxon>
        <taxon>Agaricales</taxon>
        <taxon>Marasmiineae</taxon>
        <taxon>Mycenaceae</taxon>
        <taxon>Roridomyces</taxon>
    </lineage>
</organism>
<evidence type="ECO:0000313" key="7">
    <source>
        <dbReference type="EMBL" id="KAJ7630726.1"/>
    </source>
</evidence>
<feature type="transmembrane region" description="Helical" evidence="6">
    <location>
        <begin position="17"/>
        <end position="36"/>
    </location>
</feature>
<evidence type="ECO:0000256" key="5">
    <source>
        <dbReference type="SAM" id="MobiDB-lite"/>
    </source>
</evidence>
<dbReference type="Pfam" id="PF01981">
    <property type="entry name" value="PTH2"/>
    <property type="match status" value="1"/>
</dbReference>
<dbReference type="EC" id="3.1.1.29" evidence="1"/>
<dbReference type="FunFam" id="3.40.1490.10:FF:000001">
    <property type="entry name" value="Peptidyl-tRNA hydrolase 2"/>
    <property type="match status" value="1"/>
</dbReference>
<dbReference type="EMBL" id="JARKIF010000009">
    <property type="protein sequence ID" value="KAJ7630726.1"/>
    <property type="molecule type" value="Genomic_DNA"/>
</dbReference>
<dbReference type="InterPro" id="IPR002833">
    <property type="entry name" value="PTH2"/>
</dbReference>
<evidence type="ECO:0000256" key="1">
    <source>
        <dbReference type="ARBA" id="ARBA00013260"/>
    </source>
</evidence>
<keyword evidence="2 7" id="KW-0378">Hydrolase</keyword>
<dbReference type="InterPro" id="IPR023476">
    <property type="entry name" value="Pep_tRNA_hydro_II_dom_sf"/>
</dbReference>
<dbReference type="GO" id="GO:0004045">
    <property type="term" value="F:peptidyl-tRNA hydrolase activity"/>
    <property type="evidence" value="ECO:0007669"/>
    <property type="project" value="UniProtKB-EC"/>
</dbReference>
<gene>
    <name evidence="7" type="ORF">FB45DRAFT_916403</name>
</gene>
<dbReference type="SUPFAM" id="SSF102462">
    <property type="entry name" value="Peptidyl-tRNA hydrolase II"/>
    <property type="match status" value="1"/>
</dbReference>
<feature type="compositionally biased region" description="Acidic residues" evidence="5">
    <location>
        <begin position="54"/>
        <end position="65"/>
    </location>
</feature>
<keyword evidence="6" id="KW-0472">Membrane</keyword>
<dbReference type="Proteomes" id="UP001221142">
    <property type="component" value="Unassembled WGS sequence"/>
</dbReference>
<name>A0AAD7BTZ9_9AGAR</name>
<evidence type="ECO:0000256" key="6">
    <source>
        <dbReference type="SAM" id="Phobius"/>
    </source>
</evidence>
<dbReference type="NCBIfam" id="TIGR00283">
    <property type="entry name" value="arch_pth2"/>
    <property type="match status" value="1"/>
</dbReference>
<keyword evidence="6" id="KW-1133">Transmembrane helix</keyword>
<keyword evidence="6" id="KW-0812">Transmembrane</keyword>